<accession>A0A7Y9FCT8</accession>
<dbReference type="PANTHER" id="PTHR33279:SF6">
    <property type="entry name" value="SULFUR CARRIER PROTEIN YEDF-RELATED"/>
    <property type="match status" value="1"/>
</dbReference>
<evidence type="ECO:0000256" key="1">
    <source>
        <dbReference type="ARBA" id="ARBA00008984"/>
    </source>
</evidence>
<dbReference type="InterPro" id="IPR036868">
    <property type="entry name" value="TusA-like_sf"/>
</dbReference>
<sequence>MTPAGTDTDAPVVVDARGLRCPLPVVRAAAAARDRPGGTVLTVLATDPAAALDLPAWARMRGHALLDVREPGPGRAAWEVDVRLAAPPSP</sequence>
<evidence type="ECO:0000313" key="3">
    <source>
        <dbReference type="EMBL" id="GIG34600.1"/>
    </source>
</evidence>
<gene>
    <name evidence="4" type="ORF">BKA21_000535</name>
    <name evidence="3" type="ORF">Col01nite_37590</name>
</gene>
<dbReference type="Proteomes" id="UP000618382">
    <property type="component" value="Unassembled WGS sequence"/>
</dbReference>
<comment type="similarity">
    <text evidence="1">Belongs to the sulfur carrier protein TusA family.</text>
</comment>
<name>A0A7Y9FCT8_9CELL</name>
<evidence type="ECO:0000259" key="2">
    <source>
        <dbReference type="PROSITE" id="PS01148"/>
    </source>
</evidence>
<reference evidence="4 5" key="1">
    <citation type="submission" date="2020-07" db="EMBL/GenBank/DDBJ databases">
        <title>Sequencing the genomes of 1000 actinobacteria strains.</title>
        <authorList>
            <person name="Klenk H.-P."/>
        </authorList>
    </citation>
    <scope>NUCLEOTIDE SEQUENCE [LARGE SCALE GENOMIC DNA]</scope>
    <source>
        <strain evidence="4 5">DSM 24482</strain>
    </source>
</reference>
<evidence type="ECO:0000313" key="6">
    <source>
        <dbReference type="Proteomes" id="UP000618382"/>
    </source>
</evidence>
<dbReference type="SUPFAM" id="SSF64307">
    <property type="entry name" value="SirA-like"/>
    <property type="match status" value="1"/>
</dbReference>
<dbReference type="PANTHER" id="PTHR33279">
    <property type="entry name" value="SULFUR CARRIER PROTEIN YEDF-RELATED"/>
    <property type="match status" value="1"/>
</dbReference>
<dbReference type="GO" id="GO:0016740">
    <property type="term" value="F:transferase activity"/>
    <property type="evidence" value="ECO:0007669"/>
    <property type="project" value="UniProtKB-KW"/>
</dbReference>
<reference evidence="3 6" key="2">
    <citation type="submission" date="2021-01" db="EMBL/GenBank/DDBJ databases">
        <title>Whole genome shotgun sequence of Cellulomonas oligotrophica NBRC 109435.</title>
        <authorList>
            <person name="Komaki H."/>
            <person name="Tamura T."/>
        </authorList>
    </citation>
    <scope>NUCLEOTIDE SEQUENCE [LARGE SCALE GENOMIC DNA]</scope>
    <source>
        <strain evidence="3 6">NBRC 109435</strain>
    </source>
</reference>
<protein>
    <submittedName>
        <fullName evidence="4">tRNA 2-thiouridine synthesizing protein A</fullName>
        <ecNumber evidence="4">2.8.1.-</ecNumber>
    </submittedName>
</protein>
<dbReference type="AlphaFoldDB" id="A0A7Y9FCT8"/>
<proteinExistence type="inferred from homology"/>
<feature type="domain" description="UPF0033" evidence="2">
    <location>
        <begin position="14"/>
        <end position="38"/>
    </location>
</feature>
<dbReference type="EC" id="2.8.1.-" evidence="4"/>
<comment type="caution">
    <text evidence="4">The sequence shown here is derived from an EMBL/GenBank/DDBJ whole genome shotgun (WGS) entry which is preliminary data.</text>
</comment>
<dbReference type="CDD" id="cd00291">
    <property type="entry name" value="SirA_YedF_YeeD"/>
    <property type="match status" value="1"/>
</dbReference>
<dbReference type="Pfam" id="PF01206">
    <property type="entry name" value="TusA"/>
    <property type="match status" value="1"/>
</dbReference>
<keyword evidence="4" id="KW-0808">Transferase</keyword>
<dbReference type="PROSITE" id="PS01148">
    <property type="entry name" value="UPF0033"/>
    <property type="match status" value="1"/>
</dbReference>
<dbReference type="RefSeq" id="WP_140458750.1">
    <property type="nucleotide sequence ID" value="NZ_BAABFI010000003.1"/>
</dbReference>
<dbReference type="Gene3D" id="3.30.110.40">
    <property type="entry name" value="TusA-like domain"/>
    <property type="match status" value="1"/>
</dbReference>
<dbReference type="EMBL" id="JACCBK010000001">
    <property type="protein sequence ID" value="NYD84986.1"/>
    <property type="molecule type" value="Genomic_DNA"/>
</dbReference>
<keyword evidence="6" id="KW-1185">Reference proteome</keyword>
<dbReference type="Proteomes" id="UP000577956">
    <property type="component" value="Unassembled WGS sequence"/>
</dbReference>
<dbReference type="EMBL" id="BONN01000021">
    <property type="protein sequence ID" value="GIG34600.1"/>
    <property type="molecule type" value="Genomic_DNA"/>
</dbReference>
<organism evidence="4 5">
    <name type="scientific">Cellulomonas oligotrophica</name>
    <dbReference type="NCBI Taxonomy" id="931536"/>
    <lineage>
        <taxon>Bacteria</taxon>
        <taxon>Bacillati</taxon>
        <taxon>Actinomycetota</taxon>
        <taxon>Actinomycetes</taxon>
        <taxon>Micrococcales</taxon>
        <taxon>Cellulomonadaceae</taxon>
        <taxon>Cellulomonas</taxon>
    </lineage>
</organism>
<dbReference type="InterPro" id="IPR001455">
    <property type="entry name" value="TusA-like"/>
</dbReference>
<evidence type="ECO:0000313" key="4">
    <source>
        <dbReference type="EMBL" id="NYD84986.1"/>
    </source>
</evidence>
<evidence type="ECO:0000313" key="5">
    <source>
        <dbReference type="Proteomes" id="UP000577956"/>
    </source>
</evidence>